<dbReference type="Gene3D" id="3.40.50.2000">
    <property type="entry name" value="Glycogen Phosphorylase B"/>
    <property type="match status" value="2"/>
</dbReference>
<keyword evidence="2" id="KW-0472">Membrane</keyword>
<dbReference type="Pfam" id="PF00534">
    <property type="entry name" value="Glycos_transf_1"/>
    <property type="match status" value="1"/>
</dbReference>
<dbReference type="EMBL" id="NFDE01000060">
    <property type="protein sequence ID" value="OTX85849.1"/>
    <property type="molecule type" value="Genomic_DNA"/>
</dbReference>
<gene>
    <name evidence="5" type="ORF">BK730_22400</name>
</gene>
<organism evidence="5 6">
    <name type="scientific">Bacillus wiedmannii</name>
    <dbReference type="NCBI Taxonomy" id="1890302"/>
    <lineage>
        <taxon>Bacteria</taxon>
        <taxon>Bacillati</taxon>
        <taxon>Bacillota</taxon>
        <taxon>Bacilli</taxon>
        <taxon>Bacillales</taxon>
        <taxon>Bacillaceae</taxon>
        <taxon>Bacillus</taxon>
        <taxon>Bacillus cereus group</taxon>
    </lineage>
</organism>
<keyword evidence="2" id="KW-1133">Transmembrane helix</keyword>
<evidence type="ECO:0000256" key="1">
    <source>
        <dbReference type="ARBA" id="ARBA00009481"/>
    </source>
</evidence>
<reference evidence="5 6" key="1">
    <citation type="submission" date="2016-10" db="EMBL/GenBank/DDBJ databases">
        <title>Comparative genomics of Bacillus thuringiensis reveals a path to pathogens against multiple invertebrate hosts.</title>
        <authorList>
            <person name="Zheng J."/>
            <person name="Gao Q."/>
            <person name="Liu H."/>
            <person name="Peng D."/>
            <person name="Ruan L."/>
            <person name="Sun M."/>
        </authorList>
    </citation>
    <scope>NUCLEOTIDE SEQUENCE [LARGE SCALE GENOMIC DNA]</scope>
    <source>
        <strain evidence="5">BGSC 4BK1</strain>
    </source>
</reference>
<feature type="domain" description="Glycosyl transferase family 1" evidence="3">
    <location>
        <begin position="210"/>
        <end position="375"/>
    </location>
</feature>
<feature type="transmembrane region" description="Helical" evidence="2">
    <location>
        <begin position="105"/>
        <end position="124"/>
    </location>
</feature>
<dbReference type="PANTHER" id="PTHR45947">
    <property type="entry name" value="SULFOQUINOVOSYL TRANSFERASE SQD2"/>
    <property type="match status" value="1"/>
</dbReference>
<comment type="similarity">
    <text evidence="1">Belongs to the glycosyltransferase group 1 family. Glycosyltransferase 4 subfamily.</text>
</comment>
<comment type="caution">
    <text evidence="5">The sequence shown here is derived from an EMBL/GenBank/DDBJ whole genome shotgun (WGS) entry which is preliminary data.</text>
</comment>
<evidence type="ECO:0000259" key="3">
    <source>
        <dbReference type="Pfam" id="PF00534"/>
    </source>
</evidence>
<dbReference type="PANTHER" id="PTHR45947:SF3">
    <property type="entry name" value="SULFOQUINOVOSYL TRANSFERASE SQD2"/>
    <property type="match status" value="1"/>
</dbReference>
<dbReference type="GO" id="GO:0016758">
    <property type="term" value="F:hexosyltransferase activity"/>
    <property type="evidence" value="ECO:0007669"/>
    <property type="project" value="TreeGrafter"/>
</dbReference>
<feature type="domain" description="Glycosyltransferase subfamily 4-like N-terminal" evidence="4">
    <location>
        <begin position="20"/>
        <end position="199"/>
    </location>
</feature>
<protein>
    <submittedName>
        <fullName evidence="5">Glycosyltransferase WbuB</fullName>
    </submittedName>
</protein>
<dbReference type="RefSeq" id="WP_088093290.1">
    <property type="nucleotide sequence ID" value="NZ_JARMNH010000027.1"/>
</dbReference>
<dbReference type="Pfam" id="PF13579">
    <property type="entry name" value="Glyco_trans_4_4"/>
    <property type="match status" value="1"/>
</dbReference>
<proteinExistence type="inferred from homology"/>
<dbReference type="Proteomes" id="UP000194945">
    <property type="component" value="Unassembled WGS sequence"/>
</dbReference>
<accession>A0A242Z1M8</accession>
<dbReference type="InterPro" id="IPR001296">
    <property type="entry name" value="Glyco_trans_1"/>
</dbReference>
<dbReference type="InterPro" id="IPR050194">
    <property type="entry name" value="Glycosyltransferase_grp1"/>
</dbReference>
<evidence type="ECO:0000259" key="4">
    <source>
        <dbReference type="Pfam" id="PF13579"/>
    </source>
</evidence>
<keyword evidence="5" id="KW-0808">Transferase</keyword>
<dbReference type="SUPFAM" id="SSF53756">
    <property type="entry name" value="UDP-Glycosyltransferase/glycogen phosphorylase"/>
    <property type="match status" value="1"/>
</dbReference>
<dbReference type="InterPro" id="IPR028098">
    <property type="entry name" value="Glyco_trans_4-like_N"/>
</dbReference>
<keyword evidence="2" id="KW-0812">Transmembrane</keyword>
<name>A0A242Z1M8_9BACI</name>
<dbReference type="CDD" id="cd03794">
    <property type="entry name" value="GT4_WbuB-like"/>
    <property type="match status" value="1"/>
</dbReference>
<evidence type="ECO:0000313" key="6">
    <source>
        <dbReference type="Proteomes" id="UP000194945"/>
    </source>
</evidence>
<dbReference type="AlphaFoldDB" id="A0A242Z1M8"/>
<evidence type="ECO:0000313" key="5">
    <source>
        <dbReference type="EMBL" id="OTX85849.1"/>
    </source>
</evidence>
<sequence>MKKILMVTQNFYPEIGSASNRMKNIYLELNERGYDVKILTSDPSYPNRNLYKDSSYWYDENIEQNIVRIHPKTRKYTRNLFRRLMLYIEVAVRLILAICKDKEKYDYIFVSTPSIFIPVAGMFAKRKMKAKLIVDVRDLWPESLIGIGFFNKKWILKFAYKLEYKIYHAADNIIINSEGFYSYISSTGISPNRISFMPNSLTEKELTTVPKRKNSDQLTVIYTGNIGLAQDIKKLILIAEYLKEYKNISFKIIGYGYQKRELGESIEAKQLPNMQLIEPKNREDTLAEIVNADIAYVSLVEKDVFKKVLPGKVMDYMSMRKPIVADVAGYAKEVIEEAQCGFVTEDRTVAELSDYIIKLAQDKQLRNRLGENGYQYAFRTLRWKTNIETLLKILEERDVTEESVHVCMESLHK</sequence>
<evidence type="ECO:0000256" key="2">
    <source>
        <dbReference type="SAM" id="Phobius"/>
    </source>
</evidence>